<accession>A0A3P7KEU6</accession>
<dbReference type="AlphaFoldDB" id="A0A3P7KEU6"/>
<dbReference type="EMBL" id="UYYB01013282">
    <property type="protein sequence ID" value="VDM69715.1"/>
    <property type="molecule type" value="Genomic_DNA"/>
</dbReference>
<feature type="compositionally biased region" description="Basic and acidic residues" evidence="1">
    <location>
        <begin position="58"/>
        <end position="67"/>
    </location>
</feature>
<dbReference type="Proteomes" id="UP000270094">
    <property type="component" value="Unassembled WGS sequence"/>
</dbReference>
<gene>
    <name evidence="2" type="ORF">SVUK_LOCUS4713</name>
</gene>
<sequence>MEPIFRLLVCSFPHIPKDSKEEWCETVRESFRVAKKPKKTVRMEVPAHIRKRTISDIAAHDGEHVPQEKPQTSRRRAPTLGAMGGFDLAKFRKMHEDRRARERAERLKKRTVVESESSTEEEESESEPETVNEEDPPSTGSSQTYLI</sequence>
<feature type="compositionally biased region" description="Acidic residues" evidence="1">
    <location>
        <begin position="117"/>
        <end position="136"/>
    </location>
</feature>
<feature type="compositionally biased region" description="Basic and acidic residues" evidence="1">
    <location>
        <begin position="94"/>
        <end position="105"/>
    </location>
</feature>
<evidence type="ECO:0000313" key="2">
    <source>
        <dbReference type="EMBL" id="VDM69715.1"/>
    </source>
</evidence>
<name>A0A3P7KEU6_STRVU</name>
<feature type="compositionally biased region" description="Polar residues" evidence="1">
    <location>
        <begin position="138"/>
        <end position="147"/>
    </location>
</feature>
<evidence type="ECO:0000256" key="1">
    <source>
        <dbReference type="SAM" id="MobiDB-lite"/>
    </source>
</evidence>
<protein>
    <submittedName>
        <fullName evidence="2">Uncharacterized protein</fullName>
    </submittedName>
</protein>
<feature type="region of interest" description="Disordered" evidence="1">
    <location>
        <begin position="58"/>
        <end position="147"/>
    </location>
</feature>
<reference evidence="2 3" key="1">
    <citation type="submission" date="2018-11" db="EMBL/GenBank/DDBJ databases">
        <authorList>
            <consortium name="Pathogen Informatics"/>
        </authorList>
    </citation>
    <scope>NUCLEOTIDE SEQUENCE [LARGE SCALE GENOMIC DNA]</scope>
</reference>
<evidence type="ECO:0000313" key="3">
    <source>
        <dbReference type="Proteomes" id="UP000270094"/>
    </source>
</evidence>
<dbReference type="OrthoDB" id="297496at2759"/>
<keyword evidence="3" id="KW-1185">Reference proteome</keyword>
<proteinExistence type="predicted"/>
<organism evidence="2 3">
    <name type="scientific">Strongylus vulgaris</name>
    <name type="common">Blood worm</name>
    <dbReference type="NCBI Taxonomy" id="40348"/>
    <lineage>
        <taxon>Eukaryota</taxon>
        <taxon>Metazoa</taxon>
        <taxon>Ecdysozoa</taxon>
        <taxon>Nematoda</taxon>
        <taxon>Chromadorea</taxon>
        <taxon>Rhabditida</taxon>
        <taxon>Rhabditina</taxon>
        <taxon>Rhabditomorpha</taxon>
        <taxon>Strongyloidea</taxon>
        <taxon>Strongylidae</taxon>
        <taxon>Strongylus</taxon>
    </lineage>
</organism>